<dbReference type="GO" id="GO:0015990">
    <property type="term" value="P:electron transport coupled proton transport"/>
    <property type="evidence" value="ECO:0007669"/>
    <property type="project" value="TreeGrafter"/>
</dbReference>
<dbReference type="RefSeq" id="WP_134339964.1">
    <property type="nucleotide sequence ID" value="NZ_SOPW01000007.1"/>
</dbReference>
<gene>
    <name evidence="10" type="primary">qoxD</name>
    <name evidence="10" type="ORF">E3U55_08330</name>
</gene>
<feature type="transmembrane region" description="Helical" evidence="9">
    <location>
        <begin position="72"/>
        <end position="97"/>
    </location>
</feature>
<dbReference type="GO" id="GO:0019646">
    <property type="term" value="P:aerobic electron transport chain"/>
    <property type="evidence" value="ECO:0007669"/>
    <property type="project" value="TreeGrafter"/>
</dbReference>
<evidence type="ECO:0000256" key="9">
    <source>
        <dbReference type="RuleBase" id="RU367153"/>
    </source>
</evidence>
<name>A0A4Y8INL1_9BACI</name>
<dbReference type="PANTHER" id="PTHR36835:SF1">
    <property type="entry name" value="CYTOCHROME BO(3) UBIQUINOL OXIDASE SUBUNIT 4"/>
    <property type="match status" value="1"/>
</dbReference>
<keyword evidence="5 9" id="KW-0812">Transmembrane</keyword>
<evidence type="ECO:0000256" key="4">
    <source>
        <dbReference type="ARBA" id="ARBA00022475"/>
    </source>
</evidence>
<feature type="transmembrane region" description="Helical" evidence="9">
    <location>
        <begin position="12"/>
        <end position="31"/>
    </location>
</feature>
<evidence type="ECO:0000256" key="7">
    <source>
        <dbReference type="ARBA" id="ARBA00023002"/>
    </source>
</evidence>
<dbReference type="NCBIfam" id="TIGR02901">
    <property type="entry name" value="QoxD"/>
    <property type="match status" value="1"/>
</dbReference>
<organism evidence="10 11">
    <name type="scientific">Filobacillus milosensis</name>
    <dbReference type="NCBI Taxonomy" id="94137"/>
    <lineage>
        <taxon>Bacteria</taxon>
        <taxon>Bacillati</taxon>
        <taxon>Bacillota</taxon>
        <taxon>Bacilli</taxon>
        <taxon>Bacillales</taxon>
        <taxon>Bacillaceae</taxon>
        <taxon>Filobacillus</taxon>
    </lineage>
</organism>
<dbReference type="PANTHER" id="PTHR36835">
    <property type="entry name" value="CYTOCHROME BO(3) UBIQUINOL OXIDASE SUBUNIT 4"/>
    <property type="match status" value="1"/>
</dbReference>
<dbReference type="EC" id="1.10.3.-" evidence="9"/>
<comment type="function">
    <text evidence="9">Catalyzes quinol oxidation with the concomitant reduction of oxygen to water.</text>
</comment>
<keyword evidence="7 9" id="KW-0560">Oxidoreductase</keyword>
<protein>
    <recommendedName>
        <fullName evidence="9">Quinol oxidase subunit 4</fullName>
        <ecNumber evidence="9">1.10.3.-</ecNumber>
    </recommendedName>
</protein>
<evidence type="ECO:0000256" key="8">
    <source>
        <dbReference type="ARBA" id="ARBA00023136"/>
    </source>
</evidence>
<dbReference type="InterPro" id="IPR005171">
    <property type="entry name" value="Cyt_c_oxidase_su4_prok"/>
</dbReference>
<comment type="catalytic activity">
    <reaction evidence="1 9">
        <text>2 a quinol + O2 = 2 a quinone + 2 H2O</text>
        <dbReference type="Rhea" id="RHEA:55376"/>
        <dbReference type="ChEBI" id="CHEBI:15377"/>
        <dbReference type="ChEBI" id="CHEBI:15379"/>
        <dbReference type="ChEBI" id="CHEBI:24646"/>
        <dbReference type="ChEBI" id="CHEBI:132124"/>
    </reaction>
</comment>
<dbReference type="GO" id="GO:0016682">
    <property type="term" value="F:oxidoreductase activity, acting on diphenols and related substances as donors, oxygen as acceptor"/>
    <property type="evidence" value="ECO:0007669"/>
    <property type="project" value="UniProtKB-UniRule"/>
</dbReference>
<evidence type="ECO:0000256" key="5">
    <source>
        <dbReference type="ARBA" id="ARBA00022692"/>
    </source>
</evidence>
<keyword evidence="4 9" id="KW-1003">Cell membrane</keyword>
<sequence length="99" mass="10887">MASSTKRIPTQHIIGYVLSIVLTLVAAWVALKSNLPTLWIIVGILLLAVIQAGIQLIMFMHMVEFESNNGHIPWNMMFHGFVAAAIVVAGSLFTMVYGF</sequence>
<keyword evidence="8 9" id="KW-0472">Membrane</keyword>
<dbReference type="GO" id="GO:0009319">
    <property type="term" value="C:cytochrome o ubiquinol oxidase complex"/>
    <property type="evidence" value="ECO:0007669"/>
    <property type="project" value="TreeGrafter"/>
</dbReference>
<accession>A0A4Y8INL1</accession>
<comment type="caution">
    <text evidence="10">The sequence shown here is derived from an EMBL/GenBank/DDBJ whole genome shotgun (WGS) entry which is preliminary data.</text>
</comment>
<dbReference type="InterPro" id="IPR014250">
    <property type="entry name" value="QoxD"/>
</dbReference>
<comment type="similarity">
    <text evidence="3 9">Belongs to the cytochrome c oxidase bacterial subunit 4 family.</text>
</comment>
<dbReference type="GO" id="GO:0015078">
    <property type="term" value="F:proton transmembrane transporter activity"/>
    <property type="evidence" value="ECO:0007669"/>
    <property type="project" value="TreeGrafter"/>
</dbReference>
<dbReference type="GO" id="GO:0005886">
    <property type="term" value="C:plasma membrane"/>
    <property type="evidence" value="ECO:0007669"/>
    <property type="project" value="UniProtKB-SubCell"/>
</dbReference>
<dbReference type="GO" id="GO:0009486">
    <property type="term" value="F:cytochrome bo3 ubiquinol oxidase activity"/>
    <property type="evidence" value="ECO:0007669"/>
    <property type="project" value="TreeGrafter"/>
</dbReference>
<keyword evidence="6 9" id="KW-1133">Transmembrane helix</keyword>
<evidence type="ECO:0000313" key="11">
    <source>
        <dbReference type="Proteomes" id="UP000297975"/>
    </source>
</evidence>
<proteinExistence type="inferred from homology"/>
<dbReference type="GO" id="GO:0042773">
    <property type="term" value="P:ATP synthesis coupled electron transport"/>
    <property type="evidence" value="ECO:0007669"/>
    <property type="project" value="UniProtKB-UniRule"/>
</dbReference>
<reference evidence="10 11" key="1">
    <citation type="submission" date="2019-03" db="EMBL/GenBank/DDBJ databases">
        <authorList>
            <person name="He R.-H."/>
        </authorList>
    </citation>
    <scope>NUCLEOTIDE SEQUENCE [LARGE SCALE GENOMIC DNA]</scope>
    <source>
        <strain evidence="11">SH 714</strain>
    </source>
</reference>
<evidence type="ECO:0000256" key="1">
    <source>
        <dbReference type="ARBA" id="ARBA00000725"/>
    </source>
</evidence>
<comment type="subcellular location">
    <subcellularLocation>
        <location evidence="2 9">Cell membrane</location>
        <topology evidence="2 9">Multi-pass membrane protein</topology>
    </subcellularLocation>
</comment>
<dbReference type="OrthoDB" id="2361460at2"/>
<dbReference type="EMBL" id="SOPW01000007">
    <property type="protein sequence ID" value="TFB21819.1"/>
    <property type="molecule type" value="Genomic_DNA"/>
</dbReference>
<dbReference type="Pfam" id="PF03626">
    <property type="entry name" value="COX4_pro"/>
    <property type="match status" value="1"/>
</dbReference>
<evidence type="ECO:0000256" key="2">
    <source>
        <dbReference type="ARBA" id="ARBA00004651"/>
    </source>
</evidence>
<keyword evidence="11" id="KW-1185">Reference proteome</keyword>
<dbReference type="AlphaFoldDB" id="A0A4Y8INL1"/>
<dbReference type="InterPro" id="IPR050968">
    <property type="entry name" value="Cytochrome_c_oxidase_bac_sub4"/>
</dbReference>
<evidence type="ECO:0000256" key="3">
    <source>
        <dbReference type="ARBA" id="ARBA00008079"/>
    </source>
</evidence>
<dbReference type="Proteomes" id="UP000297975">
    <property type="component" value="Unassembled WGS sequence"/>
</dbReference>
<evidence type="ECO:0000313" key="10">
    <source>
        <dbReference type="EMBL" id="TFB21819.1"/>
    </source>
</evidence>
<evidence type="ECO:0000256" key="6">
    <source>
        <dbReference type="ARBA" id="ARBA00022989"/>
    </source>
</evidence>
<feature type="transmembrane region" description="Helical" evidence="9">
    <location>
        <begin position="37"/>
        <end position="60"/>
    </location>
</feature>